<dbReference type="EMBL" id="JBHUOJ010000008">
    <property type="protein sequence ID" value="MFD2832472.1"/>
    <property type="molecule type" value="Genomic_DNA"/>
</dbReference>
<sequence>MKTLTLIVFLFSFGFMAAQQEESALWKDFVMAKEQGNEPILPDFSYAGYRYSEEAIPLVNYKEYNILDFGGIPNDGMSDKAAIEKAIKAASVHGEGIIYFPKGTYHINTDKDADDIITIPSSNIVFRGEGNRESILFFENDLPPKDPEKLWTVPYAMETEARGKSKLLANVTADAQRETFEIHVDQPSNFKKGDWIVLKVQNNSKDLIEYDLQPAVAQPEWTSILEKGVGVNEHHQVKDVNGNTITFFEPIHYDIQKKHGWTIYSFPHLENIGFENLVFAGNWTRDFEHHRSAQDDGGWSILNLKRVVNSWIKDCSFKNVSNAAKFSISAASTALNIDIEGNLGHSSISAAGGSTGILLARVNDKAGMWHSAGVGGGSTTGTVIWRSKHPANTSFESHASQPRVTLFDQVKGGFFLGRAGGARQNLPNHGRYLVLWNYEETDEAEENFEFWSSKTWYWKIVPPIVVGFHGSGTTFKEDEIQVLESLGKPVNPASLFEAQLELRLGELPEWIEDYN</sequence>
<dbReference type="InterPro" id="IPR012334">
    <property type="entry name" value="Pectin_lyas_fold"/>
</dbReference>
<accession>A0ABW5X2A8</accession>
<dbReference type="Pfam" id="PF12708">
    <property type="entry name" value="Pect-lyase_RHGA_epim"/>
    <property type="match status" value="1"/>
</dbReference>
<dbReference type="InterPro" id="IPR024535">
    <property type="entry name" value="RHGA/B-epi-like_pectate_lyase"/>
</dbReference>
<dbReference type="Gene3D" id="2.160.20.10">
    <property type="entry name" value="Single-stranded right-handed beta-helix, Pectin lyase-like"/>
    <property type="match status" value="1"/>
</dbReference>
<feature type="domain" description="DUF4955" evidence="3">
    <location>
        <begin position="367"/>
        <end position="513"/>
    </location>
</feature>
<evidence type="ECO:0000259" key="3">
    <source>
        <dbReference type="Pfam" id="PF16315"/>
    </source>
</evidence>
<comment type="caution">
    <text evidence="4">The sequence shown here is derived from an EMBL/GenBank/DDBJ whole genome shotgun (WGS) entry which is preliminary data.</text>
</comment>
<protein>
    <submittedName>
        <fullName evidence="4">DUF4955 domain-containing protein</fullName>
    </submittedName>
</protein>
<keyword evidence="1" id="KW-0732">Signal</keyword>
<dbReference type="Pfam" id="PF16315">
    <property type="entry name" value="DUF4955"/>
    <property type="match status" value="1"/>
</dbReference>
<evidence type="ECO:0000256" key="1">
    <source>
        <dbReference type="SAM" id="SignalP"/>
    </source>
</evidence>
<feature type="chain" id="PRO_5045065155" evidence="1">
    <location>
        <begin position="18"/>
        <end position="515"/>
    </location>
</feature>
<reference evidence="5" key="1">
    <citation type="journal article" date="2019" name="Int. J. Syst. Evol. Microbiol.">
        <title>The Global Catalogue of Microorganisms (GCM) 10K type strain sequencing project: providing services to taxonomists for standard genome sequencing and annotation.</title>
        <authorList>
            <consortium name="The Broad Institute Genomics Platform"/>
            <consortium name="The Broad Institute Genome Sequencing Center for Infectious Disease"/>
            <person name="Wu L."/>
            <person name="Ma J."/>
        </authorList>
    </citation>
    <scope>NUCLEOTIDE SEQUENCE [LARGE SCALE GENOMIC DNA]</scope>
    <source>
        <strain evidence="5">KCTC 52925</strain>
    </source>
</reference>
<evidence type="ECO:0000259" key="2">
    <source>
        <dbReference type="Pfam" id="PF12708"/>
    </source>
</evidence>
<proteinExistence type="predicted"/>
<evidence type="ECO:0000313" key="4">
    <source>
        <dbReference type="EMBL" id="MFD2832472.1"/>
    </source>
</evidence>
<name>A0ABW5X2A8_9FLAO</name>
<dbReference type="Proteomes" id="UP001597438">
    <property type="component" value="Unassembled WGS sequence"/>
</dbReference>
<feature type="domain" description="Rhamnogalacturonase A/B/Epimerase-like pectate lyase" evidence="2">
    <location>
        <begin position="65"/>
        <end position="142"/>
    </location>
</feature>
<dbReference type="InterPro" id="IPR032532">
    <property type="entry name" value="DUF4955"/>
</dbReference>
<feature type="signal peptide" evidence="1">
    <location>
        <begin position="1"/>
        <end position="17"/>
    </location>
</feature>
<keyword evidence="5" id="KW-1185">Reference proteome</keyword>
<dbReference type="RefSeq" id="WP_251741986.1">
    <property type="nucleotide sequence ID" value="NZ_JBHUOJ010000008.1"/>
</dbReference>
<organism evidence="4 5">
    <name type="scientific">Christiangramia antarctica</name>
    <dbReference type="NCBI Taxonomy" id="2058158"/>
    <lineage>
        <taxon>Bacteria</taxon>
        <taxon>Pseudomonadati</taxon>
        <taxon>Bacteroidota</taxon>
        <taxon>Flavobacteriia</taxon>
        <taxon>Flavobacteriales</taxon>
        <taxon>Flavobacteriaceae</taxon>
        <taxon>Christiangramia</taxon>
    </lineage>
</organism>
<evidence type="ECO:0000313" key="5">
    <source>
        <dbReference type="Proteomes" id="UP001597438"/>
    </source>
</evidence>
<dbReference type="InterPro" id="IPR011050">
    <property type="entry name" value="Pectin_lyase_fold/virulence"/>
</dbReference>
<dbReference type="SUPFAM" id="SSF51126">
    <property type="entry name" value="Pectin lyase-like"/>
    <property type="match status" value="1"/>
</dbReference>
<gene>
    <name evidence="4" type="ORF">ACFSYS_04175</name>
</gene>